<reference evidence="1" key="1">
    <citation type="submission" date="2018-02" db="EMBL/GenBank/DDBJ databases">
        <authorList>
            <person name="Vasarhelyi B.M."/>
            <person name="Deshmukh S."/>
            <person name="Balint B."/>
            <person name="Kukolya J."/>
        </authorList>
    </citation>
    <scope>NUCLEOTIDE SEQUENCE</scope>
    <source>
        <strain evidence="1">KB22</strain>
    </source>
</reference>
<name>A0A928UX54_9SPHI</name>
<comment type="caution">
    <text evidence="1">The sequence shown here is derived from an EMBL/GenBank/DDBJ whole genome shotgun (WGS) entry which is preliminary data.</text>
</comment>
<keyword evidence="2" id="KW-1185">Reference proteome</keyword>
<accession>A0A928UX54</accession>
<evidence type="ECO:0008006" key="3">
    <source>
        <dbReference type="Google" id="ProtNLM"/>
    </source>
</evidence>
<dbReference type="EMBL" id="PRDK01000006">
    <property type="protein sequence ID" value="MBE8714322.1"/>
    <property type="molecule type" value="Genomic_DNA"/>
</dbReference>
<evidence type="ECO:0000313" key="1">
    <source>
        <dbReference type="EMBL" id="MBE8714322.1"/>
    </source>
</evidence>
<dbReference type="RefSeq" id="WP_196936430.1">
    <property type="nucleotide sequence ID" value="NZ_MU158698.1"/>
</dbReference>
<gene>
    <name evidence="1" type="ORF">C4F49_11570</name>
</gene>
<evidence type="ECO:0000313" key="2">
    <source>
        <dbReference type="Proteomes" id="UP000616201"/>
    </source>
</evidence>
<dbReference type="Proteomes" id="UP000616201">
    <property type="component" value="Unassembled WGS sequence"/>
</dbReference>
<organism evidence="1 2">
    <name type="scientific">Sphingobacterium hungaricum</name>
    <dbReference type="NCBI Taxonomy" id="2082723"/>
    <lineage>
        <taxon>Bacteria</taxon>
        <taxon>Pseudomonadati</taxon>
        <taxon>Bacteroidota</taxon>
        <taxon>Sphingobacteriia</taxon>
        <taxon>Sphingobacteriales</taxon>
        <taxon>Sphingobacteriaceae</taxon>
        <taxon>Sphingobacterium</taxon>
    </lineage>
</organism>
<sequence length="269" mass="32026">MRKIILYLLPFLFCLSCVDKKESVQPISLSIKNIYMDSVGIRVIHYMDGKELFDTIIASKDTFMMGNLKEDMYLLAIYWPRTFVPHQIYKDRSFNKEVGEYYNLTKAFYVEPKSSLVYEFYTDSLYTGEEIELNNITKVNVNVSQCQTCAVADEFWDNYTKFFDRKEVLVDELNLSFYRSIENKNKELSRTNFIKADSVKKSLLTDSLYKIDFDNLVQLHPESKASTFFVFYQLYLERDFEKYRNSFDILKGQALESKYYQMIKKQYDN</sequence>
<dbReference type="AlphaFoldDB" id="A0A928UX54"/>
<protein>
    <recommendedName>
        <fullName evidence="3">DUF4369 domain-containing protein</fullName>
    </recommendedName>
</protein>
<proteinExistence type="predicted"/>